<evidence type="ECO:0000256" key="1">
    <source>
        <dbReference type="ARBA" id="ARBA00037999"/>
    </source>
</evidence>
<dbReference type="GO" id="GO:0000271">
    <property type="term" value="P:polysaccharide biosynthetic process"/>
    <property type="evidence" value="ECO:0007669"/>
    <property type="project" value="TreeGrafter"/>
</dbReference>
<evidence type="ECO:0008006" key="7">
    <source>
        <dbReference type="Google" id="ProtNLM"/>
    </source>
</evidence>
<evidence type="ECO:0000313" key="5">
    <source>
        <dbReference type="EMBL" id="EQA98528.1"/>
    </source>
</evidence>
<dbReference type="RefSeq" id="WP_021246130.1">
    <property type="nucleotide sequence ID" value="NZ_ATIB01000081.1"/>
</dbReference>
<evidence type="ECO:0000256" key="3">
    <source>
        <dbReference type="PIRSR" id="PIRSR000390-2"/>
    </source>
</evidence>
<dbReference type="Proteomes" id="UP000015524">
    <property type="component" value="Unassembled WGS sequence"/>
</dbReference>
<dbReference type="GO" id="GO:0008483">
    <property type="term" value="F:transaminase activity"/>
    <property type="evidence" value="ECO:0007669"/>
    <property type="project" value="TreeGrafter"/>
</dbReference>
<dbReference type="PIRSF" id="PIRSF000390">
    <property type="entry name" value="PLP_StrS"/>
    <property type="match status" value="1"/>
</dbReference>
<dbReference type="PANTHER" id="PTHR30244">
    <property type="entry name" value="TRANSAMINASE"/>
    <property type="match status" value="1"/>
</dbReference>
<dbReference type="EMBL" id="ATIB01000081">
    <property type="protein sequence ID" value="EQA98528.1"/>
    <property type="molecule type" value="Genomic_DNA"/>
</dbReference>
<protein>
    <recommendedName>
        <fullName evidence="7">Aminotransferase</fullName>
    </recommendedName>
</protein>
<dbReference type="InterPro" id="IPR000653">
    <property type="entry name" value="DegT/StrS_aminotransferase"/>
</dbReference>
<organism evidence="5 6">
    <name type="scientific">Sphingobium baderi LL03</name>
    <dbReference type="NCBI Taxonomy" id="1114964"/>
    <lineage>
        <taxon>Bacteria</taxon>
        <taxon>Pseudomonadati</taxon>
        <taxon>Pseudomonadota</taxon>
        <taxon>Alphaproteobacteria</taxon>
        <taxon>Sphingomonadales</taxon>
        <taxon>Sphingomonadaceae</taxon>
        <taxon>Sphingobium</taxon>
    </lineage>
</organism>
<evidence type="ECO:0000256" key="2">
    <source>
        <dbReference type="PIRSR" id="PIRSR000390-1"/>
    </source>
</evidence>
<gene>
    <name evidence="5" type="ORF">L485_17750</name>
</gene>
<dbReference type="eggNOG" id="COG0399">
    <property type="taxonomic scope" value="Bacteria"/>
</dbReference>
<dbReference type="Pfam" id="PF01041">
    <property type="entry name" value="DegT_DnrJ_EryC1"/>
    <property type="match status" value="1"/>
</dbReference>
<accession>T0HLS7</accession>
<evidence type="ECO:0000313" key="6">
    <source>
        <dbReference type="Proteomes" id="UP000015524"/>
    </source>
</evidence>
<comment type="similarity">
    <text evidence="1 4">Belongs to the DegT/DnrJ/EryC1 family.</text>
</comment>
<name>T0HLS7_9SPHN</name>
<sequence length="414" mass="44684">MTGSATQVAPLARRIAMPPDDDEPIRSRWPFHGEDEIAAVAEILRSGRVNALVHGDHRQRFEQRFADYVGAPHAMAVANGTLALELAFRALGIGTGDEVIVSPRSYFASASAIVAVGAKPVFADIDPISQNIDPDSIADRVTSRTRAILCVHLAGWPCDMGPVQALCNRHGLKLIEDCAQALGAAWHGRMAGSFGDAAAFSFCTDKIMSTGGEGGMLVLRDPAVWERAWSYKDHGKSRAALAAAAATADGCFRWLHEGFGSNYRLTEMQAAIGAIQLAKLPGWLAARQGNAAILDEALGDIPALRLARPPAHVRHAYYKYYCFLRPDPSDDGAARDAFVRDLQKRGVPCGTGSCPEIYRERAFADSDSHPVRPLPMARLVGNSSIMLPVDPSLSAADMRRIADRIRSCAMRREG</sequence>
<dbReference type="Gene3D" id="3.40.640.10">
    <property type="entry name" value="Type I PLP-dependent aspartate aminotransferase-like (Major domain)"/>
    <property type="match status" value="1"/>
</dbReference>
<dbReference type="InterPro" id="IPR015422">
    <property type="entry name" value="PyrdxlP-dep_Trfase_small"/>
</dbReference>
<dbReference type="PANTHER" id="PTHR30244:SF34">
    <property type="entry name" value="DTDP-4-AMINO-4,6-DIDEOXYGALACTOSE TRANSAMINASE"/>
    <property type="match status" value="1"/>
</dbReference>
<keyword evidence="3 4" id="KW-0663">Pyridoxal phosphate</keyword>
<dbReference type="PATRIC" id="fig|1114964.3.peg.3484"/>
<feature type="modified residue" description="N6-(pyridoxal phosphate)lysine" evidence="3">
    <location>
        <position position="206"/>
    </location>
</feature>
<dbReference type="InterPro" id="IPR015424">
    <property type="entry name" value="PyrdxlP-dep_Trfase"/>
</dbReference>
<feature type="active site" description="Proton acceptor" evidence="2">
    <location>
        <position position="206"/>
    </location>
</feature>
<dbReference type="AlphaFoldDB" id="T0HLS7"/>
<proteinExistence type="inferred from homology"/>
<dbReference type="SUPFAM" id="SSF53383">
    <property type="entry name" value="PLP-dependent transferases"/>
    <property type="match status" value="1"/>
</dbReference>
<dbReference type="GO" id="GO:0030170">
    <property type="term" value="F:pyridoxal phosphate binding"/>
    <property type="evidence" value="ECO:0007669"/>
    <property type="project" value="TreeGrafter"/>
</dbReference>
<dbReference type="Gene3D" id="3.90.1150.10">
    <property type="entry name" value="Aspartate Aminotransferase, domain 1"/>
    <property type="match status" value="1"/>
</dbReference>
<comment type="caution">
    <text evidence="5">The sequence shown here is derived from an EMBL/GenBank/DDBJ whole genome shotgun (WGS) entry which is preliminary data.</text>
</comment>
<reference evidence="5 6" key="1">
    <citation type="journal article" date="2013" name="Genome Announc.">
        <title>Draft Genome Sequence of a Hexachlorocyclohexane-Degrading Bacterium, Sphingobium baderi Strain LL03T.</title>
        <authorList>
            <person name="Kaur J."/>
            <person name="Verma H."/>
            <person name="Tripathi C."/>
            <person name="Khurana J.P."/>
            <person name="Lal R."/>
        </authorList>
    </citation>
    <scope>NUCLEOTIDE SEQUENCE [LARGE SCALE GENOMIC DNA]</scope>
    <source>
        <strain evidence="5 6">LL03</strain>
    </source>
</reference>
<dbReference type="CDD" id="cd00616">
    <property type="entry name" value="AHBA_syn"/>
    <property type="match status" value="1"/>
</dbReference>
<keyword evidence="6" id="KW-1185">Reference proteome</keyword>
<dbReference type="InterPro" id="IPR015421">
    <property type="entry name" value="PyrdxlP-dep_Trfase_major"/>
</dbReference>
<evidence type="ECO:0000256" key="4">
    <source>
        <dbReference type="RuleBase" id="RU004508"/>
    </source>
</evidence>